<feature type="non-terminal residue" evidence="1">
    <location>
        <position position="1"/>
    </location>
</feature>
<dbReference type="EMBL" id="JANBVB010000187">
    <property type="protein sequence ID" value="KAJ2896544.1"/>
    <property type="molecule type" value="Genomic_DNA"/>
</dbReference>
<comment type="caution">
    <text evidence="1">The sequence shown here is derived from an EMBL/GenBank/DDBJ whole genome shotgun (WGS) entry which is preliminary data.</text>
</comment>
<dbReference type="Proteomes" id="UP001139981">
    <property type="component" value="Unassembled WGS sequence"/>
</dbReference>
<organism evidence="1 2">
    <name type="scientific">Coemansia aciculifera</name>
    <dbReference type="NCBI Taxonomy" id="417176"/>
    <lineage>
        <taxon>Eukaryota</taxon>
        <taxon>Fungi</taxon>
        <taxon>Fungi incertae sedis</taxon>
        <taxon>Zoopagomycota</taxon>
        <taxon>Kickxellomycotina</taxon>
        <taxon>Kickxellomycetes</taxon>
        <taxon>Kickxellales</taxon>
        <taxon>Kickxellaceae</taxon>
        <taxon>Coemansia</taxon>
    </lineage>
</organism>
<name>A0ACC1M4S6_9FUNG</name>
<evidence type="ECO:0000313" key="2">
    <source>
        <dbReference type="Proteomes" id="UP001139981"/>
    </source>
</evidence>
<accession>A0ACC1M4S6</accession>
<proteinExistence type="predicted"/>
<sequence length="404" mass="44302">EIAYYRYLFPNSFFKTVDFEKVEVHSLLRGKSIESDQLLGSVDGACDAMAHGHLKTLVIGLSIQPVKYTYIRELYAFQLGYGSDFRTFKRGSVHSKTTELFLQRLAALLREMETLAVPIYMSMRMTLTASAPANYKPPGFMSFLTKDIEGYSIFPQCGSARVGRASRGRSSMFMCALCVEGPVQTPPLGSMLCPMPMMLDVDEDKQDVVLVAVPVWSTASHENTVVTLPLPQCNADATTSPVVQALAKAKPRSASNRNTQRTATAANRETQWVCAKCNRHCHSGCYGLAEDATVAIGSKCLVCRIREAGIAGDVPGIHRLAQVRKVAFIVYNTRASTVSWLIGKTACRVSTARRIIAILEGAGLLAVDRSVKPYHYRATIAGDLLELPLFSKDICQVWTAVADV</sequence>
<evidence type="ECO:0000313" key="1">
    <source>
        <dbReference type="EMBL" id="KAJ2896544.1"/>
    </source>
</evidence>
<gene>
    <name evidence="1" type="ORF">IWW38_001994</name>
</gene>
<protein>
    <submittedName>
        <fullName evidence="1">Uncharacterized protein</fullName>
    </submittedName>
</protein>
<keyword evidence="2" id="KW-1185">Reference proteome</keyword>
<reference evidence="1" key="1">
    <citation type="submission" date="2022-07" db="EMBL/GenBank/DDBJ databases">
        <title>Phylogenomic reconstructions and comparative analyses of Kickxellomycotina fungi.</title>
        <authorList>
            <person name="Reynolds N.K."/>
            <person name="Stajich J.E."/>
            <person name="Barry K."/>
            <person name="Grigoriev I.V."/>
            <person name="Crous P."/>
            <person name="Smith M.E."/>
        </authorList>
    </citation>
    <scope>NUCLEOTIDE SEQUENCE</scope>
    <source>
        <strain evidence="1">CBS 190363</strain>
    </source>
</reference>